<reference evidence="1" key="2">
    <citation type="submission" date="2023-05" db="EMBL/GenBank/DDBJ databases">
        <authorList>
            <person name="Fouks B."/>
        </authorList>
    </citation>
    <scope>NUCLEOTIDE SEQUENCE</scope>
    <source>
        <strain evidence="1">Stay&amp;Tobe</strain>
        <tissue evidence="1">Testes</tissue>
    </source>
</reference>
<protein>
    <submittedName>
        <fullName evidence="1">Uncharacterized protein</fullName>
    </submittedName>
</protein>
<evidence type="ECO:0000313" key="1">
    <source>
        <dbReference type="EMBL" id="KAJ9582708.1"/>
    </source>
</evidence>
<evidence type="ECO:0000313" key="2">
    <source>
        <dbReference type="Proteomes" id="UP001233999"/>
    </source>
</evidence>
<feature type="non-terminal residue" evidence="1">
    <location>
        <position position="69"/>
    </location>
</feature>
<name>A0AAD7ZLH1_DIPPU</name>
<organism evidence="1 2">
    <name type="scientific">Diploptera punctata</name>
    <name type="common">Pacific beetle cockroach</name>
    <dbReference type="NCBI Taxonomy" id="6984"/>
    <lineage>
        <taxon>Eukaryota</taxon>
        <taxon>Metazoa</taxon>
        <taxon>Ecdysozoa</taxon>
        <taxon>Arthropoda</taxon>
        <taxon>Hexapoda</taxon>
        <taxon>Insecta</taxon>
        <taxon>Pterygota</taxon>
        <taxon>Neoptera</taxon>
        <taxon>Polyneoptera</taxon>
        <taxon>Dictyoptera</taxon>
        <taxon>Blattodea</taxon>
        <taxon>Blaberoidea</taxon>
        <taxon>Blaberidae</taxon>
        <taxon>Diplopterinae</taxon>
        <taxon>Diploptera</taxon>
    </lineage>
</organism>
<reference evidence="1" key="1">
    <citation type="journal article" date="2023" name="IScience">
        <title>Live-bearing cockroach genome reveals convergent evolutionary mechanisms linked to viviparity in insects and beyond.</title>
        <authorList>
            <person name="Fouks B."/>
            <person name="Harrison M.C."/>
            <person name="Mikhailova A.A."/>
            <person name="Marchal E."/>
            <person name="English S."/>
            <person name="Carruthers M."/>
            <person name="Jennings E.C."/>
            <person name="Chiamaka E.L."/>
            <person name="Frigard R.A."/>
            <person name="Pippel M."/>
            <person name="Attardo G.M."/>
            <person name="Benoit J.B."/>
            <person name="Bornberg-Bauer E."/>
            <person name="Tobe S.S."/>
        </authorList>
    </citation>
    <scope>NUCLEOTIDE SEQUENCE</scope>
    <source>
        <strain evidence="1">Stay&amp;Tobe</strain>
    </source>
</reference>
<dbReference type="AlphaFoldDB" id="A0AAD7ZLH1"/>
<keyword evidence="2" id="KW-1185">Reference proteome</keyword>
<gene>
    <name evidence="1" type="ORF">L9F63_022949</name>
</gene>
<proteinExistence type="predicted"/>
<sequence length="69" mass="8279">WRDCRCGQRSVSVPGGKICRSNVPLQYCKTIGYFYNFVFKEEQFLWYESLSPFGTTIELYNWYKCSQKK</sequence>
<feature type="non-terminal residue" evidence="1">
    <location>
        <position position="1"/>
    </location>
</feature>
<dbReference type="Proteomes" id="UP001233999">
    <property type="component" value="Unassembled WGS sequence"/>
</dbReference>
<comment type="caution">
    <text evidence="1">The sequence shown here is derived from an EMBL/GenBank/DDBJ whole genome shotgun (WGS) entry which is preliminary data.</text>
</comment>
<accession>A0AAD7ZLH1</accession>
<dbReference type="EMBL" id="JASPKZ010007760">
    <property type="protein sequence ID" value="KAJ9582708.1"/>
    <property type="molecule type" value="Genomic_DNA"/>
</dbReference>